<dbReference type="Proteomes" id="UP000243507">
    <property type="component" value="Unassembled WGS sequence"/>
</dbReference>
<proteinExistence type="predicted"/>
<dbReference type="InterPro" id="IPR003646">
    <property type="entry name" value="SH3-like_bac-type"/>
</dbReference>
<accession>A0A2A4CP93</accession>
<gene>
    <name evidence="3" type="ORF">CLN94_10650</name>
</gene>
<evidence type="ECO:0000256" key="1">
    <source>
        <dbReference type="SAM" id="MobiDB-lite"/>
    </source>
</evidence>
<evidence type="ECO:0000313" key="4">
    <source>
        <dbReference type="Proteomes" id="UP000243507"/>
    </source>
</evidence>
<dbReference type="AlphaFoldDB" id="A0A2A4CP93"/>
<name>A0A2A4CP93_9RHOB</name>
<dbReference type="Pfam" id="PF08239">
    <property type="entry name" value="SH3_3"/>
    <property type="match status" value="1"/>
</dbReference>
<dbReference type="EMBL" id="NTJD01000008">
    <property type="protein sequence ID" value="PCD75946.1"/>
    <property type="molecule type" value="Genomic_DNA"/>
</dbReference>
<feature type="domain" description="SH3b" evidence="2">
    <location>
        <begin position="150"/>
        <end position="202"/>
    </location>
</feature>
<feature type="region of interest" description="Disordered" evidence="1">
    <location>
        <begin position="1"/>
        <end position="20"/>
    </location>
</feature>
<dbReference type="OrthoDB" id="7433551at2"/>
<reference evidence="3 4" key="1">
    <citation type="submission" date="2017-09" db="EMBL/GenBank/DDBJ databases">
        <title>A multilocus sequence analysis scheme for characterization of bacteria in the genus Thioclava.</title>
        <authorList>
            <person name="Liu Y."/>
            <person name="Shao Z."/>
        </authorList>
    </citation>
    <scope>NUCLEOTIDE SEQUENCE [LARGE SCALE GENOMIC DNA]</scope>
    <source>
        <strain evidence="3 4">CAU 1312</strain>
    </source>
</reference>
<evidence type="ECO:0000313" key="3">
    <source>
        <dbReference type="EMBL" id="PCD75946.1"/>
    </source>
</evidence>
<comment type="caution">
    <text evidence="3">The sequence shown here is derived from an EMBL/GenBank/DDBJ whole genome shotgun (WGS) entry which is preliminary data.</text>
</comment>
<sequence length="206" mass="21620">MPSGVIRAAQPVQPKAHGAAKRERAWAFPLHAGRRIGLLLGPDHKAEGRQMAQGRMLGQMVIGTLACCFLILSLAGNEEASANATPAPQAQPAVAIAAPAPPALPEGARITPLLVKTSAPAPVLRPSPEHRAIQHSTPATTALWQVTANRLNLRAAASAEAPVLDRLSLGAEVLPVSATDAEWVRVRIQGTSTEGWVATRLLRPIL</sequence>
<organism evidence="3 4">
    <name type="scientific">Pseudothioclava arenosa</name>
    <dbReference type="NCBI Taxonomy" id="1795308"/>
    <lineage>
        <taxon>Bacteria</taxon>
        <taxon>Pseudomonadati</taxon>
        <taxon>Pseudomonadota</taxon>
        <taxon>Alphaproteobacteria</taxon>
        <taxon>Rhodobacterales</taxon>
        <taxon>Paracoccaceae</taxon>
        <taxon>Pseudothioclava</taxon>
    </lineage>
</organism>
<keyword evidence="4" id="KW-1185">Reference proteome</keyword>
<evidence type="ECO:0000259" key="2">
    <source>
        <dbReference type="Pfam" id="PF08239"/>
    </source>
</evidence>
<dbReference type="Gene3D" id="2.30.30.40">
    <property type="entry name" value="SH3 Domains"/>
    <property type="match status" value="1"/>
</dbReference>
<protein>
    <recommendedName>
        <fullName evidence="2">SH3b domain-containing protein</fullName>
    </recommendedName>
</protein>